<sequence length="251" mass="25906">MTSPFDLTGRHALITGSSRGLGFALARGLAAAGAAVTLNGRDAPTLEAAAATLRGEGYAVDILVADVTNGEAITAGIGELARPIDILINNAGIQVRAPFLEHSVATWQAMFSTHIMGAVLPAQAVLPSMIERGGGKIINICSLTSEVGRATIAPYATMKGALKMLTRTMATEFAAHNVQVNGIGPGYFATDMNEALMADPAFDAFVRRRTPAGRWGQPAELAGTAVFLASPAANFVNGQIIYVDGGILAAL</sequence>
<organism evidence="3 5">
    <name type="scientific">Devosia limi DSM 17137</name>
    <dbReference type="NCBI Taxonomy" id="1121477"/>
    <lineage>
        <taxon>Bacteria</taxon>
        <taxon>Pseudomonadati</taxon>
        <taxon>Pseudomonadota</taxon>
        <taxon>Alphaproteobacteria</taxon>
        <taxon>Hyphomicrobiales</taxon>
        <taxon>Devosiaceae</taxon>
        <taxon>Devosia</taxon>
    </lineage>
</organism>
<keyword evidence="5" id="KW-1185">Reference proteome</keyword>
<dbReference type="GO" id="GO:0008874">
    <property type="term" value="F:gluconate 5-dehydrogenase activity"/>
    <property type="evidence" value="ECO:0007669"/>
    <property type="project" value="UniProtKB-EC"/>
</dbReference>
<dbReference type="Pfam" id="PF13561">
    <property type="entry name" value="adh_short_C2"/>
    <property type="match status" value="1"/>
</dbReference>
<dbReference type="EMBL" id="LAJF01000076">
    <property type="protein sequence ID" value="KKB84342.1"/>
    <property type="molecule type" value="Genomic_DNA"/>
</dbReference>
<comment type="similarity">
    <text evidence="1">Belongs to the short-chain dehydrogenases/reductases (SDR) family.</text>
</comment>
<evidence type="ECO:0000256" key="2">
    <source>
        <dbReference type="ARBA" id="ARBA00023002"/>
    </source>
</evidence>
<dbReference type="PATRIC" id="fig|1121477.3.peg.3170"/>
<dbReference type="InterPro" id="IPR002347">
    <property type="entry name" value="SDR_fam"/>
</dbReference>
<name>A0A0F5LRQ0_9HYPH</name>
<dbReference type="AlphaFoldDB" id="A0A0F5LRQ0"/>
<protein>
    <submittedName>
        <fullName evidence="3">Gluconate 5-dehydrogenase</fullName>
        <ecNumber evidence="3">1.1.1.69</ecNumber>
    </submittedName>
</protein>
<dbReference type="EC" id="1.1.1.69" evidence="3"/>
<evidence type="ECO:0000313" key="5">
    <source>
        <dbReference type="Proteomes" id="UP000033608"/>
    </source>
</evidence>
<dbReference type="InterPro" id="IPR036291">
    <property type="entry name" value="NAD(P)-bd_dom_sf"/>
</dbReference>
<dbReference type="EMBL" id="FQVC01000010">
    <property type="protein sequence ID" value="SHF63689.1"/>
    <property type="molecule type" value="Genomic_DNA"/>
</dbReference>
<evidence type="ECO:0000313" key="6">
    <source>
        <dbReference type="Proteomes" id="UP000184533"/>
    </source>
</evidence>
<dbReference type="PRINTS" id="PR00081">
    <property type="entry name" value="GDHRDH"/>
</dbReference>
<dbReference type="SUPFAM" id="SSF51735">
    <property type="entry name" value="NAD(P)-binding Rossmann-fold domains"/>
    <property type="match status" value="1"/>
</dbReference>
<dbReference type="FunFam" id="3.40.50.720:FF:000084">
    <property type="entry name" value="Short-chain dehydrogenase reductase"/>
    <property type="match status" value="1"/>
</dbReference>
<dbReference type="STRING" id="1121477.SAMN02745223_03195"/>
<dbReference type="PRINTS" id="PR00080">
    <property type="entry name" value="SDRFAMILY"/>
</dbReference>
<proteinExistence type="inferred from homology"/>
<dbReference type="Proteomes" id="UP000184533">
    <property type="component" value="Unassembled WGS sequence"/>
</dbReference>
<gene>
    <name evidence="4" type="ORF">SAMN02745223_03195</name>
    <name evidence="3" type="ORF">VW29_10210</name>
</gene>
<dbReference type="OrthoDB" id="286404at2"/>
<evidence type="ECO:0000256" key="1">
    <source>
        <dbReference type="ARBA" id="ARBA00006484"/>
    </source>
</evidence>
<dbReference type="RefSeq" id="WP_046135224.1">
    <property type="nucleotide sequence ID" value="NZ_FQVC01000010.1"/>
</dbReference>
<evidence type="ECO:0000313" key="4">
    <source>
        <dbReference type="EMBL" id="SHF63689.1"/>
    </source>
</evidence>
<accession>A0A0F5LRQ0</accession>
<dbReference type="PANTHER" id="PTHR43669">
    <property type="entry name" value="5-KETO-D-GLUCONATE 5-REDUCTASE"/>
    <property type="match status" value="1"/>
</dbReference>
<dbReference type="PANTHER" id="PTHR43669:SF14">
    <property type="entry name" value="OXIDOREDUCTASE"/>
    <property type="match status" value="1"/>
</dbReference>
<keyword evidence="2 3" id="KW-0560">Oxidoreductase</keyword>
<dbReference type="Gene3D" id="3.40.50.720">
    <property type="entry name" value="NAD(P)-binding Rossmann-like Domain"/>
    <property type="match status" value="1"/>
</dbReference>
<reference evidence="4 6" key="2">
    <citation type="submission" date="2016-11" db="EMBL/GenBank/DDBJ databases">
        <authorList>
            <person name="Jaros S."/>
            <person name="Januszkiewicz K."/>
            <person name="Wedrychowicz H."/>
        </authorList>
    </citation>
    <scope>NUCLEOTIDE SEQUENCE [LARGE SCALE GENOMIC DNA]</scope>
    <source>
        <strain evidence="4 6">DSM 17137</strain>
    </source>
</reference>
<dbReference type="Proteomes" id="UP000033608">
    <property type="component" value="Unassembled WGS sequence"/>
</dbReference>
<reference evidence="3 5" key="1">
    <citation type="submission" date="2015-03" db="EMBL/GenBank/DDBJ databases">
        <authorList>
            <person name="Hassan Y.I."/>
            <person name="Lepp D."/>
            <person name="Zhou T."/>
        </authorList>
    </citation>
    <scope>NUCLEOTIDE SEQUENCE [LARGE SCALE GENOMIC DNA]</scope>
    <source>
        <strain evidence="3 5">DSM 17137</strain>
    </source>
</reference>
<evidence type="ECO:0000313" key="3">
    <source>
        <dbReference type="EMBL" id="KKB84342.1"/>
    </source>
</evidence>